<dbReference type="Gene3D" id="2.60.120.10">
    <property type="entry name" value="Jelly Rolls"/>
    <property type="match status" value="1"/>
</dbReference>
<dbReference type="InterPro" id="IPR018060">
    <property type="entry name" value="HTH_AraC"/>
</dbReference>
<sequence length="270" mass="31793">MHNETNVNYFDNIYVKKLICRKNFCSPDWAENNCVYGYNKFYYFLQGEGVLIINGDKFIPKPEELYLIPANTIHSYYHNPNNPIEKYWCHFNLVLNKEKKFIYSKESTKCKISKEKITPLLDKLVSLDFSTNPLDTLTEKAGLLEILKIFLDNVDMKKILPSTFDEFENTINTYIKNNITKDITLTNLADIVHLHPNYFIKYFKKHFSTTPIEYVNSMKLQMATYILINEPDKSISNIAMDLGFNDYRYFSRLFKKMYGITPSNYKNSIG</sequence>
<dbReference type="PROSITE" id="PS00041">
    <property type="entry name" value="HTH_ARAC_FAMILY_1"/>
    <property type="match status" value="1"/>
</dbReference>
<dbReference type="AlphaFoldDB" id="A0A1M5U3J3"/>
<dbReference type="Pfam" id="PF02311">
    <property type="entry name" value="AraC_binding"/>
    <property type="match status" value="1"/>
</dbReference>
<dbReference type="Gene3D" id="1.10.10.60">
    <property type="entry name" value="Homeodomain-like"/>
    <property type="match status" value="2"/>
</dbReference>
<dbReference type="InterPro" id="IPR020449">
    <property type="entry name" value="Tscrpt_reg_AraC-type_HTH"/>
</dbReference>
<feature type="domain" description="HTH araC/xylS-type" evidence="4">
    <location>
        <begin position="169"/>
        <end position="268"/>
    </location>
</feature>
<accession>A0A1M5U3J3</accession>
<gene>
    <name evidence="5" type="ORF">SAMN02745207_01559</name>
</gene>
<keyword evidence="6" id="KW-1185">Reference proteome</keyword>
<evidence type="ECO:0000313" key="5">
    <source>
        <dbReference type="EMBL" id="SHH57592.1"/>
    </source>
</evidence>
<protein>
    <submittedName>
        <fullName evidence="5">AraC-type DNA-binding protein</fullName>
    </submittedName>
</protein>
<name>A0A1M5U3J3_9CLOT</name>
<dbReference type="Pfam" id="PF12833">
    <property type="entry name" value="HTH_18"/>
    <property type="match status" value="1"/>
</dbReference>
<dbReference type="InterPro" id="IPR037923">
    <property type="entry name" value="HTH-like"/>
</dbReference>
<keyword evidence="2 5" id="KW-0238">DNA-binding</keyword>
<dbReference type="InterPro" id="IPR018062">
    <property type="entry name" value="HTH_AraC-typ_CS"/>
</dbReference>
<dbReference type="PROSITE" id="PS01124">
    <property type="entry name" value="HTH_ARAC_FAMILY_2"/>
    <property type="match status" value="1"/>
</dbReference>
<proteinExistence type="predicted"/>
<dbReference type="PRINTS" id="PR00032">
    <property type="entry name" value="HTHARAC"/>
</dbReference>
<evidence type="ECO:0000256" key="3">
    <source>
        <dbReference type="ARBA" id="ARBA00023163"/>
    </source>
</evidence>
<dbReference type="GO" id="GO:0003700">
    <property type="term" value="F:DNA-binding transcription factor activity"/>
    <property type="evidence" value="ECO:0007669"/>
    <property type="project" value="InterPro"/>
</dbReference>
<keyword evidence="1" id="KW-0805">Transcription regulation</keyword>
<dbReference type="STRING" id="1121316.SAMN02745207_01559"/>
<evidence type="ECO:0000259" key="4">
    <source>
        <dbReference type="PROSITE" id="PS01124"/>
    </source>
</evidence>
<organism evidence="5 6">
    <name type="scientific">Clostridium grantii DSM 8605</name>
    <dbReference type="NCBI Taxonomy" id="1121316"/>
    <lineage>
        <taxon>Bacteria</taxon>
        <taxon>Bacillati</taxon>
        <taxon>Bacillota</taxon>
        <taxon>Clostridia</taxon>
        <taxon>Eubacteriales</taxon>
        <taxon>Clostridiaceae</taxon>
        <taxon>Clostridium</taxon>
    </lineage>
</organism>
<dbReference type="PANTHER" id="PTHR43280:SF28">
    <property type="entry name" value="HTH-TYPE TRANSCRIPTIONAL ACTIVATOR RHAS"/>
    <property type="match status" value="1"/>
</dbReference>
<dbReference type="InterPro" id="IPR014710">
    <property type="entry name" value="RmlC-like_jellyroll"/>
</dbReference>
<dbReference type="GO" id="GO:0043565">
    <property type="term" value="F:sequence-specific DNA binding"/>
    <property type="evidence" value="ECO:0007669"/>
    <property type="project" value="InterPro"/>
</dbReference>
<keyword evidence="3" id="KW-0804">Transcription</keyword>
<dbReference type="SUPFAM" id="SSF46689">
    <property type="entry name" value="Homeodomain-like"/>
    <property type="match status" value="2"/>
</dbReference>
<dbReference type="Proteomes" id="UP000184447">
    <property type="component" value="Unassembled WGS sequence"/>
</dbReference>
<evidence type="ECO:0000313" key="6">
    <source>
        <dbReference type="Proteomes" id="UP000184447"/>
    </source>
</evidence>
<dbReference type="EMBL" id="FQXM01000007">
    <property type="protein sequence ID" value="SHH57592.1"/>
    <property type="molecule type" value="Genomic_DNA"/>
</dbReference>
<dbReference type="PANTHER" id="PTHR43280">
    <property type="entry name" value="ARAC-FAMILY TRANSCRIPTIONAL REGULATOR"/>
    <property type="match status" value="1"/>
</dbReference>
<dbReference type="SMART" id="SM00342">
    <property type="entry name" value="HTH_ARAC"/>
    <property type="match status" value="1"/>
</dbReference>
<dbReference type="SUPFAM" id="SSF51215">
    <property type="entry name" value="Regulatory protein AraC"/>
    <property type="match status" value="1"/>
</dbReference>
<reference evidence="5 6" key="1">
    <citation type="submission" date="2016-11" db="EMBL/GenBank/DDBJ databases">
        <authorList>
            <person name="Jaros S."/>
            <person name="Januszkiewicz K."/>
            <person name="Wedrychowicz H."/>
        </authorList>
    </citation>
    <scope>NUCLEOTIDE SEQUENCE [LARGE SCALE GENOMIC DNA]</scope>
    <source>
        <strain evidence="5 6">DSM 8605</strain>
    </source>
</reference>
<evidence type="ECO:0000256" key="2">
    <source>
        <dbReference type="ARBA" id="ARBA00023125"/>
    </source>
</evidence>
<dbReference type="InterPro" id="IPR009057">
    <property type="entry name" value="Homeodomain-like_sf"/>
</dbReference>
<evidence type="ECO:0000256" key="1">
    <source>
        <dbReference type="ARBA" id="ARBA00023015"/>
    </source>
</evidence>
<dbReference type="RefSeq" id="WP_073337875.1">
    <property type="nucleotide sequence ID" value="NZ_FQXM01000007.1"/>
</dbReference>
<dbReference type="InterPro" id="IPR003313">
    <property type="entry name" value="AraC-bd"/>
</dbReference>